<evidence type="ECO:0000313" key="2">
    <source>
        <dbReference type="EMBL" id="KAJ9587980.1"/>
    </source>
</evidence>
<dbReference type="Proteomes" id="UP001233999">
    <property type="component" value="Unassembled WGS sequence"/>
</dbReference>
<feature type="compositionally biased region" description="Polar residues" evidence="1">
    <location>
        <begin position="62"/>
        <end position="73"/>
    </location>
</feature>
<protein>
    <submittedName>
        <fullName evidence="2">Uncharacterized protein</fullName>
    </submittedName>
</protein>
<proteinExistence type="predicted"/>
<gene>
    <name evidence="2" type="ORF">L9F63_018587</name>
</gene>
<keyword evidence="3" id="KW-1185">Reference proteome</keyword>
<feature type="compositionally biased region" description="Basic and acidic residues" evidence="1">
    <location>
        <begin position="41"/>
        <end position="56"/>
    </location>
</feature>
<accession>A0AAD8EEX4</accession>
<evidence type="ECO:0000313" key="3">
    <source>
        <dbReference type="Proteomes" id="UP001233999"/>
    </source>
</evidence>
<evidence type="ECO:0000256" key="1">
    <source>
        <dbReference type="SAM" id="MobiDB-lite"/>
    </source>
</evidence>
<reference evidence="2" key="1">
    <citation type="journal article" date="2023" name="IScience">
        <title>Live-bearing cockroach genome reveals convergent evolutionary mechanisms linked to viviparity in insects and beyond.</title>
        <authorList>
            <person name="Fouks B."/>
            <person name="Harrison M.C."/>
            <person name="Mikhailova A.A."/>
            <person name="Marchal E."/>
            <person name="English S."/>
            <person name="Carruthers M."/>
            <person name="Jennings E.C."/>
            <person name="Chiamaka E.L."/>
            <person name="Frigard R.A."/>
            <person name="Pippel M."/>
            <person name="Attardo G.M."/>
            <person name="Benoit J.B."/>
            <person name="Bornberg-Bauer E."/>
            <person name="Tobe S.S."/>
        </authorList>
    </citation>
    <scope>NUCLEOTIDE SEQUENCE</scope>
    <source>
        <strain evidence="2">Stay&amp;Tobe</strain>
    </source>
</reference>
<reference evidence="2" key="2">
    <citation type="submission" date="2023-05" db="EMBL/GenBank/DDBJ databases">
        <authorList>
            <person name="Fouks B."/>
        </authorList>
    </citation>
    <scope>NUCLEOTIDE SEQUENCE</scope>
    <source>
        <strain evidence="2">Stay&amp;Tobe</strain>
        <tissue evidence="2">Testes</tissue>
    </source>
</reference>
<feature type="region of interest" description="Disordered" evidence="1">
    <location>
        <begin position="28"/>
        <end position="73"/>
    </location>
</feature>
<dbReference type="EMBL" id="JASPKZ010006042">
    <property type="protein sequence ID" value="KAJ9587980.1"/>
    <property type="molecule type" value="Genomic_DNA"/>
</dbReference>
<dbReference type="AlphaFoldDB" id="A0AAD8EEX4"/>
<comment type="caution">
    <text evidence="2">The sequence shown here is derived from an EMBL/GenBank/DDBJ whole genome shotgun (WGS) entry which is preliminary data.</text>
</comment>
<organism evidence="2 3">
    <name type="scientific">Diploptera punctata</name>
    <name type="common">Pacific beetle cockroach</name>
    <dbReference type="NCBI Taxonomy" id="6984"/>
    <lineage>
        <taxon>Eukaryota</taxon>
        <taxon>Metazoa</taxon>
        <taxon>Ecdysozoa</taxon>
        <taxon>Arthropoda</taxon>
        <taxon>Hexapoda</taxon>
        <taxon>Insecta</taxon>
        <taxon>Pterygota</taxon>
        <taxon>Neoptera</taxon>
        <taxon>Polyneoptera</taxon>
        <taxon>Dictyoptera</taxon>
        <taxon>Blattodea</taxon>
        <taxon>Blaberoidea</taxon>
        <taxon>Blaberidae</taxon>
        <taxon>Diplopterinae</taxon>
        <taxon>Diploptera</taxon>
    </lineage>
</organism>
<name>A0AAD8EEX4_DIPPU</name>
<feature type="non-terminal residue" evidence="2">
    <location>
        <position position="1"/>
    </location>
</feature>
<sequence>MSQRARNPCTQAFRVYGYTVYEEVHGVATNGNTRTGHTPRPKVEIKNPLSRRESNPGRRSGRQSTFYNSLFKT</sequence>